<name>A0A939KKS8_9CLOT</name>
<feature type="transmembrane region" description="Helical" evidence="9">
    <location>
        <begin position="313"/>
        <end position="336"/>
    </location>
</feature>
<dbReference type="PROSITE" id="PS50893">
    <property type="entry name" value="ABC_TRANSPORTER_2"/>
    <property type="match status" value="1"/>
</dbReference>
<comment type="caution">
    <text evidence="12">The sequence shown here is derived from an EMBL/GenBank/DDBJ whole genome shotgun (WGS) entry which is preliminary data.</text>
</comment>
<feature type="domain" description="ABC transmembrane type-1" evidence="11">
    <location>
        <begin position="202"/>
        <end position="456"/>
    </location>
</feature>
<gene>
    <name evidence="12" type="ORF">J3A84_07955</name>
</gene>
<dbReference type="InterPro" id="IPR017871">
    <property type="entry name" value="ABC_transporter-like_CS"/>
</dbReference>
<organism evidence="12 13">
    <name type="scientific">Proteiniclasticum aestuarii</name>
    <dbReference type="NCBI Taxonomy" id="2817862"/>
    <lineage>
        <taxon>Bacteria</taxon>
        <taxon>Bacillati</taxon>
        <taxon>Bacillota</taxon>
        <taxon>Clostridia</taxon>
        <taxon>Eubacteriales</taxon>
        <taxon>Clostridiaceae</taxon>
        <taxon>Proteiniclasticum</taxon>
    </lineage>
</organism>
<keyword evidence="3" id="KW-1003">Cell membrane</keyword>
<dbReference type="InterPro" id="IPR036640">
    <property type="entry name" value="ABC1_TM_sf"/>
</dbReference>
<dbReference type="PROSITE" id="PS00211">
    <property type="entry name" value="ABC_TRANSPORTER_1"/>
    <property type="match status" value="1"/>
</dbReference>
<dbReference type="SMART" id="SM00382">
    <property type="entry name" value="AAA"/>
    <property type="match status" value="1"/>
</dbReference>
<keyword evidence="4 9" id="KW-0812">Transmembrane</keyword>
<dbReference type="Gene3D" id="3.40.50.300">
    <property type="entry name" value="P-loop containing nucleotide triphosphate hydrolases"/>
    <property type="match status" value="1"/>
</dbReference>
<dbReference type="SUPFAM" id="SSF52540">
    <property type="entry name" value="P-loop containing nucleoside triphosphate hydrolases"/>
    <property type="match status" value="1"/>
</dbReference>
<evidence type="ECO:0000313" key="13">
    <source>
        <dbReference type="Proteomes" id="UP000664218"/>
    </source>
</evidence>
<dbReference type="GO" id="GO:0015421">
    <property type="term" value="F:ABC-type oligopeptide transporter activity"/>
    <property type="evidence" value="ECO:0007669"/>
    <property type="project" value="TreeGrafter"/>
</dbReference>
<keyword evidence="2" id="KW-0813">Transport</keyword>
<feature type="domain" description="ABC transporter" evidence="10">
    <location>
        <begin position="491"/>
        <end position="725"/>
    </location>
</feature>
<dbReference type="Proteomes" id="UP000664218">
    <property type="component" value="Unassembled WGS sequence"/>
</dbReference>
<evidence type="ECO:0000256" key="5">
    <source>
        <dbReference type="ARBA" id="ARBA00022741"/>
    </source>
</evidence>
<dbReference type="GO" id="GO:0005524">
    <property type="term" value="F:ATP binding"/>
    <property type="evidence" value="ECO:0007669"/>
    <property type="project" value="UniProtKB-KW"/>
</dbReference>
<evidence type="ECO:0000259" key="11">
    <source>
        <dbReference type="PROSITE" id="PS50929"/>
    </source>
</evidence>
<feature type="transmembrane region" description="Helical" evidence="9">
    <location>
        <begin position="287"/>
        <end position="307"/>
    </location>
</feature>
<evidence type="ECO:0000313" key="12">
    <source>
        <dbReference type="EMBL" id="MBO1264960.1"/>
    </source>
</evidence>
<sequence>MIKLMSFLKKYSLHILVVIALLFAQAALELSLPDYMSKIVNVGIQQGGIESPYPEVIRESEVTLLDHLMTQEETEKFKESYTLFEGEDPDLLKDYPVMAEVPVYRLTGETDDASLSYLNPYLLMMYGLRDVEQAEALIPGGDFSQLPPGVSPIQAISMMPEAEKRAFIDTVLEKLSIMPEAVITQTAALYTRGEYEALGADLNQIQTDYVLMAGLQMIGIAFLAMLVAVSVSFIASRVSAFLGRDLRSSLFRKVASFNTEEYGDFSTASLITRSTNDIQQVQMFSVLLLRMVFFAPILGIGGIIKALNTNRSMAWVIAVGVMAILTVVVIMFATALPKFKRLQTLVDKVNMVVRDSLVGLMVIRAFNTERHEEKKFDVANKDLTKTNLFVSRLMGVMQPLMMLIMNALSILIVWVGSSQVDLGNMQVGDMMAYIQYTMQIMMSFLMLSMVSIILPRAMVSMNRIGEVLDKEVSILDPLEPKTLPAGIKGEIEFKDVSFKYPGAEDCVLENISFKAHNGQTTAFIGSTGSGKSTLVNLIPRFYDVTRGEILLNGVNIKDIPLKELRRRISYVPQKGILFSGTAETNIKYADEHMSDEKMRKAARIAQAEDFINEKEDKFDFSIAQGGSNVSGGQRQRLSIARALAADAEAIIFDDSFSALDYKTDSKLRATLKKEVNNTVIIVAQRISTIKTADRIIVLDEGKIVGQGTHEELLKDCPVYIEIAKSQLSKEEMAS</sequence>
<keyword evidence="7 9" id="KW-1133">Transmembrane helix</keyword>
<dbReference type="InterPro" id="IPR011527">
    <property type="entry name" value="ABC1_TM_dom"/>
</dbReference>
<feature type="transmembrane region" description="Helical" evidence="9">
    <location>
        <begin position="436"/>
        <end position="454"/>
    </location>
</feature>
<comment type="subcellular location">
    <subcellularLocation>
        <location evidence="1">Cell membrane</location>
        <topology evidence="1">Multi-pass membrane protein</topology>
    </subcellularLocation>
</comment>
<dbReference type="EMBL" id="JAFNJU010000005">
    <property type="protein sequence ID" value="MBO1264960.1"/>
    <property type="molecule type" value="Genomic_DNA"/>
</dbReference>
<dbReference type="InterPro" id="IPR003439">
    <property type="entry name" value="ABC_transporter-like_ATP-bd"/>
</dbReference>
<dbReference type="CDD" id="cd18548">
    <property type="entry name" value="ABC_6TM_Tm287_like"/>
    <property type="match status" value="1"/>
</dbReference>
<evidence type="ECO:0000256" key="6">
    <source>
        <dbReference type="ARBA" id="ARBA00022840"/>
    </source>
</evidence>
<dbReference type="PANTHER" id="PTHR43394:SF1">
    <property type="entry name" value="ATP-BINDING CASSETTE SUB-FAMILY B MEMBER 10, MITOCHONDRIAL"/>
    <property type="match status" value="1"/>
</dbReference>
<dbReference type="Gene3D" id="1.20.1560.10">
    <property type="entry name" value="ABC transporter type 1, transmembrane domain"/>
    <property type="match status" value="1"/>
</dbReference>
<dbReference type="InterPro" id="IPR003593">
    <property type="entry name" value="AAA+_ATPase"/>
</dbReference>
<feature type="transmembrane region" description="Helical" evidence="9">
    <location>
        <begin position="209"/>
        <end position="235"/>
    </location>
</feature>
<protein>
    <submittedName>
        <fullName evidence="12">ABC transporter ATP-binding protein</fullName>
    </submittedName>
</protein>
<dbReference type="Pfam" id="PF00664">
    <property type="entry name" value="ABC_membrane"/>
    <property type="match status" value="1"/>
</dbReference>
<dbReference type="PROSITE" id="PS50929">
    <property type="entry name" value="ABC_TM1F"/>
    <property type="match status" value="1"/>
</dbReference>
<keyword evidence="6 12" id="KW-0067">ATP-binding</keyword>
<dbReference type="InterPro" id="IPR039421">
    <property type="entry name" value="Type_1_exporter"/>
</dbReference>
<keyword evidence="13" id="KW-1185">Reference proteome</keyword>
<dbReference type="RefSeq" id="WP_207599479.1">
    <property type="nucleotide sequence ID" value="NZ_JAFNJU010000005.1"/>
</dbReference>
<dbReference type="SUPFAM" id="SSF90123">
    <property type="entry name" value="ABC transporter transmembrane region"/>
    <property type="match status" value="1"/>
</dbReference>
<accession>A0A939KKS8</accession>
<evidence type="ECO:0000256" key="1">
    <source>
        <dbReference type="ARBA" id="ARBA00004651"/>
    </source>
</evidence>
<evidence type="ECO:0000256" key="8">
    <source>
        <dbReference type="ARBA" id="ARBA00023136"/>
    </source>
</evidence>
<dbReference type="GO" id="GO:0016887">
    <property type="term" value="F:ATP hydrolysis activity"/>
    <property type="evidence" value="ECO:0007669"/>
    <property type="project" value="InterPro"/>
</dbReference>
<feature type="transmembrane region" description="Helical" evidence="9">
    <location>
        <begin position="393"/>
        <end position="416"/>
    </location>
</feature>
<dbReference type="AlphaFoldDB" id="A0A939KKS8"/>
<keyword evidence="8 9" id="KW-0472">Membrane</keyword>
<evidence type="ECO:0000256" key="4">
    <source>
        <dbReference type="ARBA" id="ARBA00022692"/>
    </source>
</evidence>
<dbReference type="InterPro" id="IPR027417">
    <property type="entry name" value="P-loop_NTPase"/>
</dbReference>
<keyword evidence="5" id="KW-0547">Nucleotide-binding</keyword>
<dbReference type="Pfam" id="PF00005">
    <property type="entry name" value="ABC_tran"/>
    <property type="match status" value="1"/>
</dbReference>
<evidence type="ECO:0000256" key="7">
    <source>
        <dbReference type="ARBA" id="ARBA00022989"/>
    </source>
</evidence>
<proteinExistence type="predicted"/>
<evidence type="ECO:0000256" key="3">
    <source>
        <dbReference type="ARBA" id="ARBA00022475"/>
    </source>
</evidence>
<evidence type="ECO:0000256" key="2">
    <source>
        <dbReference type="ARBA" id="ARBA00022448"/>
    </source>
</evidence>
<reference evidence="12" key="1">
    <citation type="submission" date="2021-03" db="EMBL/GenBank/DDBJ databases">
        <title>Proteiniclasticum marinus sp. nov., isolated from tidal flat sediment.</title>
        <authorList>
            <person name="Namirimu T."/>
            <person name="Yang J.-A."/>
            <person name="Yang S.-H."/>
            <person name="Kim Y.-J."/>
            <person name="Kwon K.K."/>
        </authorList>
    </citation>
    <scope>NUCLEOTIDE SEQUENCE</scope>
    <source>
        <strain evidence="12">SCR006</strain>
    </source>
</reference>
<evidence type="ECO:0000259" key="10">
    <source>
        <dbReference type="PROSITE" id="PS50893"/>
    </source>
</evidence>
<dbReference type="GO" id="GO:0005886">
    <property type="term" value="C:plasma membrane"/>
    <property type="evidence" value="ECO:0007669"/>
    <property type="project" value="UniProtKB-SubCell"/>
</dbReference>
<dbReference type="PANTHER" id="PTHR43394">
    <property type="entry name" value="ATP-DEPENDENT PERMEASE MDL1, MITOCHONDRIAL"/>
    <property type="match status" value="1"/>
</dbReference>
<dbReference type="FunFam" id="3.40.50.300:FF:000854">
    <property type="entry name" value="Multidrug ABC transporter ATP-binding protein"/>
    <property type="match status" value="1"/>
</dbReference>
<evidence type="ECO:0000256" key="9">
    <source>
        <dbReference type="SAM" id="Phobius"/>
    </source>
</evidence>